<comment type="caution">
    <text evidence="2">The sequence shown here is derived from an EMBL/GenBank/DDBJ whole genome shotgun (WGS) entry which is preliminary data.</text>
</comment>
<evidence type="ECO:0000256" key="1">
    <source>
        <dbReference type="SAM" id="MobiDB-lite"/>
    </source>
</evidence>
<feature type="region of interest" description="Disordered" evidence="1">
    <location>
        <begin position="1"/>
        <end position="68"/>
    </location>
</feature>
<proteinExistence type="predicted"/>
<gene>
    <name evidence="2" type="ORF">NDU88_001644</name>
</gene>
<dbReference type="EMBL" id="JANPWB010000003">
    <property type="protein sequence ID" value="KAJ1197796.1"/>
    <property type="molecule type" value="Genomic_DNA"/>
</dbReference>
<name>A0AAV7VAA6_PLEWA</name>
<dbReference type="Proteomes" id="UP001066276">
    <property type="component" value="Chromosome 2_1"/>
</dbReference>
<evidence type="ECO:0000313" key="2">
    <source>
        <dbReference type="EMBL" id="KAJ1197796.1"/>
    </source>
</evidence>
<reference evidence="2" key="1">
    <citation type="journal article" date="2022" name="bioRxiv">
        <title>Sequencing and chromosome-scale assembly of the giantPleurodeles waltlgenome.</title>
        <authorList>
            <person name="Brown T."/>
            <person name="Elewa A."/>
            <person name="Iarovenko S."/>
            <person name="Subramanian E."/>
            <person name="Araus A.J."/>
            <person name="Petzold A."/>
            <person name="Susuki M."/>
            <person name="Suzuki K.-i.T."/>
            <person name="Hayashi T."/>
            <person name="Toyoda A."/>
            <person name="Oliveira C."/>
            <person name="Osipova E."/>
            <person name="Leigh N.D."/>
            <person name="Simon A."/>
            <person name="Yun M.H."/>
        </authorList>
    </citation>
    <scope>NUCLEOTIDE SEQUENCE</scope>
    <source>
        <strain evidence="2">20211129_DDA</strain>
        <tissue evidence="2">Liver</tissue>
    </source>
</reference>
<keyword evidence="3" id="KW-1185">Reference proteome</keyword>
<evidence type="ECO:0000313" key="3">
    <source>
        <dbReference type="Proteomes" id="UP001066276"/>
    </source>
</evidence>
<protein>
    <submittedName>
        <fullName evidence="2">Uncharacterized protein</fullName>
    </submittedName>
</protein>
<organism evidence="2 3">
    <name type="scientific">Pleurodeles waltl</name>
    <name type="common">Iberian ribbed newt</name>
    <dbReference type="NCBI Taxonomy" id="8319"/>
    <lineage>
        <taxon>Eukaryota</taxon>
        <taxon>Metazoa</taxon>
        <taxon>Chordata</taxon>
        <taxon>Craniata</taxon>
        <taxon>Vertebrata</taxon>
        <taxon>Euteleostomi</taxon>
        <taxon>Amphibia</taxon>
        <taxon>Batrachia</taxon>
        <taxon>Caudata</taxon>
        <taxon>Salamandroidea</taxon>
        <taxon>Salamandridae</taxon>
        <taxon>Pleurodelinae</taxon>
        <taxon>Pleurodeles</taxon>
    </lineage>
</organism>
<dbReference type="AlphaFoldDB" id="A0AAV7VAA6"/>
<sequence>MSGTGRETSGPHGQERQRPPGPFRRRRGATQGVGSHCWAPSSPGGADLLGHNVSPASANEESSGRWRR</sequence>
<accession>A0AAV7VAA6</accession>